<gene>
    <name evidence="1" type="ORF">SVIM_LOCUS267278</name>
</gene>
<organism evidence="1">
    <name type="scientific">Salix viminalis</name>
    <name type="common">Common osier</name>
    <name type="synonym">Basket willow</name>
    <dbReference type="NCBI Taxonomy" id="40686"/>
    <lineage>
        <taxon>Eukaryota</taxon>
        <taxon>Viridiplantae</taxon>
        <taxon>Streptophyta</taxon>
        <taxon>Embryophyta</taxon>
        <taxon>Tracheophyta</taxon>
        <taxon>Spermatophyta</taxon>
        <taxon>Magnoliopsida</taxon>
        <taxon>eudicotyledons</taxon>
        <taxon>Gunneridae</taxon>
        <taxon>Pentapetalae</taxon>
        <taxon>rosids</taxon>
        <taxon>fabids</taxon>
        <taxon>Malpighiales</taxon>
        <taxon>Salicaceae</taxon>
        <taxon>Saliceae</taxon>
        <taxon>Salix</taxon>
    </lineage>
</organism>
<evidence type="ECO:0000313" key="1">
    <source>
        <dbReference type="EMBL" id="VFU43809.1"/>
    </source>
</evidence>
<protein>
    <submittedName>
        <fullName evidence="1">Uncharacterized protein</fullName>
    </submittedName>
</protein>
<reference evidence="1" key="1">
    <citation type="submission" date="2019-03" db="EMBL/GenBank/DDBJ databases">
        <authorList>
            <person name="Mank J."/>
            <person name="Almeida P."/>
        </authorList>
    </citation>
    <scope>NUCLEOTIDE SEQUENCE</scope>
    <source>
        <strain evidence="1">78183</strain>
    </source>
</reference>
<name>A0A6N2M2B3_SALVM</name>
<accession>A0A6N2M2B3</accession>
<dbReference type="AlphaFoldDB" id="A0A6N2M2B3"/>
<proteinExistence type="predicted"/>
<dbReference type="EMBL" id="CAADRP010001596">
    <property type="protein sequence ID" value="VFU43809.1"/>
    <property type="molecule type" value="Genomic_DNA"/>
</dbReference>
<sequence length="97" mass="10743">MDAMVEIFPGRLACQHNVERAECRKDGAGLCRSSPHLLLTCPLVLHLTDKLRPVKEQILLTIGFIKNLPLLKKRLAVPKNDSACNVAFCPQNFFGTG</sequence>